<dbReference type="SUPFAM" id="SSF52151">
    <property type="entry name" value="FabD/lysophospholipase-like"/>
    <property type="match status" value="1"/>
</dbReference>
<accession>A0A098L9U3</accession>
<evidence type="ECO:0000256" key="4">
    <source>
        <dbReference type="ARBA" id="ARBA00048462"/>
    </source>
</evidence>
<dbReference type="InterPro" id="IPR049489">
    <property type="entry name" value="FabD-like_helical_ins"/>
</dbReference>
<dbReference type="InterPro" id="IPR016036">
    <property type="entry name" value="Malonyl_transacylase_ACP-bd"/>
</dbReference>
<dbReference type="Gene3D" id="3.40.366.10">
    <property type="entry name" value="Malonyl-Coenzyme A Acyl Carrier Protein, domain 2"/>
    <property type="match status" value="1"/>
</dbReference>
<evidence type="ECO:0000313" key="6">
    <source>
        <dbReference type="EMBL" id="GAL83184.1"/>
    </source>
</evidence>
<dbReference type="InterPro" id="IPR016035">
    <property type="entry name" value="Acyl_Trfase/lysoPLipase"/>
</dbReference>
<dbReference type="InterPro" id="IPR013785">
    <property type="entry name" value="Aldolase_TIM"/>
</dbReference>
<gene>
    <name evidence="6" type="ORF">MYP_410</name>
</gene>
<dbReference type="GO" id="GO:0004314">
    <property type="term" value="F:[acyl-carrier-protein] S-malonyltransferase activity"/>
    <property type="evidence" value="ECO:0007669"/>
    <property type="project" value="UniProtKB-EC"/>
</dbReference>
<dbReference type="SUPFAM" id="SSF51412">
    <property type="entry name" value="Inosine monophosphate dehydrogenase (IMPDH)"/>
    <property type="match status" value="1"/>
</dbReference>
<comment type="caution">
    <text evidence="6">The sequence shown here is derived from an EMBL/GenBank/DDBJ whole genome shotgun (WGS) entry which is preliminary data.</text>
</comment>
<dbReference type="Pfam" id="PF03060">
    <property type="entry name" value="NMO"/>
    <property type="match status" value="1"/>
</dbReference>
<dbReference type="Pfam" id="PF21607">
    <property type="entry name" value="FabD_helical_ins"/>
    <property type="match status" value="1"/>
</dbReference>
<dbReference type="PANTHER" id="PTHR42681:SF1">
    <property type="entry name" value="MALONYL-COA-ACYL CARRIER PROTEIN TRANSACYLASE, MITOCHONDRIAL"/>
    <property type="match status" value="1"/>
</dbReference>
<dbReference type="eggNOG" id="COG2070">
    <property type="taxonomic scope" value="Bacteria"/>
</dbReference>
<dbReference type="RefSeq" id="WP_045457695.1">
    <property type="nucleotide sequence ID" value="NZ_BBLT01000001.1"/>
</dbReference>
<dbReference type="PANTHER" id="PTHR42681">
    <property type="entry name" value="MALONYL-COA-ACYL CARRIER PROTEIN TRANSACYLASE, MITOCHONDRIAL"/>
    <property type="match status" value="1"/>
</dbReference>
<dbReference type="InterPro" id="IPR004410">
    <property type="entry name" value="Malonyl_CoA-ACP_transAc_FabD"/>
</dbReference>
<proteinExistence type="predicted"/>
<dbReference type="NCBIfam" id="TIGR00128">
    <property type="entry name" value="fabD"/>
    <property type="match status" value="1"/>
</dbReference>
<dbReference type="Pfam" id="PF00698">
    <property type="entry name" value="Acyl_transf_1"/>
    <property type="match status" value="1"/>
</dbReference>
<dbReference type="STRING" id="153721.MYP_410"/>
<evidence type="ECO:0000259" key="5">
    <source>
        <dbReference type="SMART" id="SM00827"/>
    </source>
</evidence>
<dbReference type="GO" id="GO:0006633">
    <property type="term" value="P:fatty acid biosynthetic process"/>
    <property type="evidence" value="ECO:0007669"/>
    <property type="project" value="TreeGrafter"/>
</dbReference>
<keyword evidence="2" id="KW-0808">Transferase</keyword>
<dbReference type="NCBIfam" id="TIGR02814">
    <property type="entry name" value="pfaD_fam"/>
    <property type="match status" value="1"/>
</dbReference>
<dbReference type="InterPro" id="IPR014043">
    <property type="entry name" value="Acyl_transferase_dom"/>
</dbReference>
<dbReference type="EC" id="2.3.1.39" evidence="1"/>
<dbReference type="Gene3D" id="3.30.70.250">
    <property type="entry name" value="Malonyl-CoA ACP transacylase, ACP-binding"/>
    <property type="match status" value="1"/>
</dbReference>
<dbReference type="SUPFAM" id="SSF55048">
    <property type="entry name" value="Probable ACP-binding domain of malonyl-CoA ACP transacylase"/>
    <property type="match status" value="1"/>
</dbReference>
<dbReference type="AlphaFoldDB" id="A0A098L9U3"/>
<feature type="domain" description="Malonyl-CoA:ACP transacylase (MAT)" evidence="5">
    <location>
        <begin position="12"/>
        <end position="328"/>
    </location>
</feature>
<evidence type="ECO:0000313" key="7">
    <source>
        <dbReference type="Proteomes" id="UP000030185"/>
    </source>
</evidence>
<dbReference type="EMBL" id="BBLT01000001">
    <property type="protein sequence ID" value="GAL83184.1"/>
    <property type="molecule type" value="Genomic_DNA"/>
</dbReference>
<reference evidence="6 7" key="1">
    <citation type="submission" date="2014-09" db="EMBL/GenBank/DDBJ databases">
        <title>Sporocytophaga myxococcoides PG-01 genome sequencing.</title>
        <authorList>
            <person name="Liu L."/>
            <person name="Gao P.J."/>
            <person name="Chen G.J."/>
            <person name="Wang L.S."/>
        </authorList>
    </citation>
    <scope>NUCLEOTIDE SEQUENCE [LARGE SCALE GENOMIC DNA]</scope>
    <source>
        <strain evidence="6 7">PG-01</strain>
    </source>
</reference>
<dbReference type="GO" id="GO:0005829">
    <property type="term" value="C:cytosol"/>
    <property type="evidence" value="ECO:0007669"/>
    <property type="project" value="TreeGrafter"/>
</dbReference>
<dbReference type="eggNOG" id="COG0331">
    <property type="taxonomic scope" value="Bacteria"/>
</dbReference>
<comment type="catalytic activity">
    <reaction evidence="4">
        <text>holo-[ACP] + malonyl-CoA = malonyl-[ACP] + CoA</text>
        <dbReference type="Rhea" id="RHEA:41792"/>
        <dbReference type="Rhea" id="RHEA-COMP:9623"/>
        <dbReference type="Rhea" id="RHEA-COMP:9685"/>
        <dbReference type="ChEBI" id="CHEBI:57287"/>
        <dbReference type="ChEBI" id="CHEBI:57384"/>
        <dbReference type="ChEBI" id="CHEBI:64479"/>
        <dbReference type="ChEBI" id="CHEBI:78449"/>
        <dbReference type="EC" id="2.3.1.39"/>
    </reaction>
</comment>
<dbReference type="OrthoDB" id="9805460at2"/>
<dbReference type="InterPro" id="IPR001227">
    <property type="entry name" value="Ac_transferase_dom_sf"/>
</dbReference>
<dbReference type="SMART" id="SM00827">
    <property type="entry name" value="PKS_AT"/>
    <property type="match status" value="1"/>
</dbReference>
<evidence type="ECO:0000256" key="1">
    <source>
        <dbReference type="ARBA" id="ARBA00013258"/>
    </source>
</evidence>
<keyword evidence="7" id="KW-1185">Reference proteome</keyword>
<dbReference type="Gene3D" id="3.20.20.70">
    <property type="entry name" value="Aldolase class I"/>
    <property type="match status" value="2"/>
</dbReference>
<evidence type="ECO:0000256" key="2">
    <source>
        <dbReference type="ARBA" id="ARBA00022679"/>
    </source>
</evidence>
<name>A0A098L9U3_9BACT</name>
<organism evidence="6 7">
    <name type="scientific">Sporocytophaga myxococcoides</name>
    <dbReference type="NCBI Taxonomy" id="153721"/>
    <lineage>
        <taxon>Bacteria</taxon>
        <taxon>Pseudomonadati</taxon>
        <taxon>Bacteroidota</taxon>
        <taxon>Cytophagia</taxon>
        <taxon>Cytophagales</taxon>
        <taxon>Cytophagaceae</taxon>
        <taxon>Sporocytophaga</taxon>
    </lineage>
</organism>
<sequence>MLTDNEKKTCLVFPGQGSQFKGMGKELFQKYPELVELSDSILNYSIADLCLNDSGGNLSYTKYTQPALYVVNTMYYLDYIKSGANETNYLLGHSLGEYNALVAAGVMDFKTGLEIVKRRAELFAEIKDGGMMAVMGGNQNHLEEIIKTRFPQLDFANYNSDEQTILSGNQDQLRQAEPFLTAAGMKTILLNVSGAFHSRYMEPAREKFKSFVLNYSFNDPVIPVYSNYNCIAYTKQNTADLLTKQISNPVSWKQQVKMVLNKGTEQFKEVGPGVVLTRLIQKIKETNYPVTNTPKSTPSTQFKIGSESFRNRYKIQEAYVAGAMYRGISSSKMVIKMANSDLLSFLGCGGMSLEQIKSSIEDIQSNISPQKPFGINFLHNPINPQWELDLSKLCISKNIKVIEASAFATASTALVYYRLKGAKFENGKAFANHYIIAKISRPEVAEVFLSPPPENIINELLTKGYLTSEEAEAGKYISLASDITTEADSGGHTDQGVAFTLIPVISLLRNRFIQKFGYNQKIHIGAAGGIGTPQAIVASIMLGADYVLTGSINQCTVEAGTSDIVKDMISKMNIQDTDYAPAGDMFEIGAQVQVLKKGVLFPVRGKKLYELYKQYNSLEELPKETSKMIQEKYFGKSFEKVWKEVENYFKSARPETLAKMQSNPKLKMANIFKYYFVLSTQHALNGDLSHKVDFQIQCGPALGAFNQYVNGTRLEDWRNRHVDEIGLKLIRDASEIYRKAFSNQQTEEITSKINLEYTHSLA</sequence>
<dbReference type="Proteomes" id="UP000030185">
    <property type="component" value="Unassembled WGS sequence"/>
</dbReference>
<dbReference type="InterPro" id="IPR050858">
    <property type="entry name" value="Mal-CoA-ACP_Trans/PKS_FabD"/>
</dbReference>
<evidence type="ECO:0000256" key="3">
    <source>
        <dbReference type="ARBA" id="ARBA00023315"/>
    </source>
</evidence>
<dbReference type="InterPro" id="IPR014179">
    <property type="entry name" value="PfaD-like_TIM-barrel"/>
</dbReference>
<keyword evidence="3" id="KW-0012">Acyltransferase</keyword>
<protein>
    <recommendedName>
        <fullName evidence="1">[acyl-carrier-protein] S-malonyltransferase</fullName>
        <ecNumber evidence="1">2.3.1.39</ecNumber>
    </recommendedName>
</protein>